<dbReference type="Gene3D" id="3.30.420.10">
    <property type="entry name" value="Ribonuclease H-like superfamily/Ribonuclease H"/>
    <property type="match status" value="1"/>
</dbReference>
<proteinExistence type="predicted"/>
<feature type="region of interest" description="Disordered" evidence="10">
    <location>
        <begin position="392"/>
        <end position="416"/>
    </location>
</feature>
<keyword evidence="7" id="KW-0695">RNA-directed DNA polymerase</keyword>
<evidence type="ECO:0000313" key="13">
    <source>
        <dbReference type="Proteomes" id="UP001165121"/>
    </source>
</evidence>
<dbReference type="GO" id="GO:0046872">
    <property type="term" value="F:metal ion binding"/>
    <property type="evidence" value="ECO:0007669"/>
    <property type="project" value="UniProtKB-KW"/>
</dbReference>
<dbReference type="GO" id="GO:0006310">
    <property type="term" value="P:DNA recombination"/>
    <property type="evidence" value="ECO:0007669"/>
    <property type="project" value="UniProtKB-KW"/>
</dbReference>
<dbReference type="InterPro" id="IPR039537">
    <property type="entry name" value="Retrotran_Ty1/copia-like"/>
</dbReference>
<dbReference type="InterPro" id="IPR057670">
    <property type="entry name" value="SH3_retrovirus"/>
</dbReference>
<dbReference type="GO" id="GO:0016787">
    <property type="term" value="F:hydrolase activity"/>
    <property type="evidence" value="ECO:0007669"/>
    <property type="project" value="UniProtKB-KW"/>
</dbReference>
<evidence type="ECO:0000259" key="11">
    <source>
        <dbReference type="PROSITE" id="PS50994"/>
    </source>
</evidence>
<sequence>MISGTLSNPRTPGIFKRGKHYWLMPLVMIDELGAEMAMMTVNADANKLMRWHERLGHLHMTAMKHMADNGTVAGMKIPAALFKQPFSCLSCMAAKHRRMSYKTSAAEKRTSVNYARLTSDTCGMGKYLHELRGMRYFQFIHDEGSRCKWCFPLKSKDDANANTIKLMTELLAAGHRMKRFTSDGGGKFVNTELKLFLESRGIRFIPIHPYTPEENALVEKMNDVLMNKMRTAMYAADLPNRLWPEVLQYIVDIDNMSPTRALKGKTPSEKLLGTVPSVAKIRVGSSVGFVFVAKRKDKLSPKAEPALLLGFARSTTGYRLLHLRTGQIIEAHDVKFREDITVSRNYLSALLMGNGGDKIPFVALRVDYVTTERVRTEAEALVTKSIPMDRVAVPNADADGAPDSGGESSSCGSESD</sequence>
<keyword evidence="13" id="KW-1185">Reference proteome</keyword>
<evidence type="ECO:0000256" key="7">
    <source>
        <dbReference type="ARBA" id="ARBA00022918"/>
    </source>
</evidence>
<evidence type="ECO:0000313" key="12">
    <source>
        <dbReference type="EMBL" id="GMF56115.1"/>
    </source>
</evidence>
<dbReference type="Proteomes" id="UP001165121">
    <property type="component" value="Unassembled WGS sequence"/>
</dbReference>
<dbReference type="GO" id="GO:0003887">
    <property type="term" value="F:DNA-directed DNA polymerase activity"/>
    <property type="evidence" value="ECO:0007669"/>
    <property type="project" value="UniProtKB-KW"/>
</dbReference>
<dbReference type="Pfam" id="PF25597">
    <property type="entry name" value="SH3_retrovirus"/>
    <property type="match status" value="1"/>
</dbReference>
<evidence type="ECO:0000256" key="5">
    <source>
        <dbReference type="ARBA" id="ARBA00022842"/>
    </source>
</evidence>
<dbReference type="InterPro" id="IPR025724">
    <property type="entry name" value="GAG-pre-integrase_dom"/>
</dbReference>
<keyword evidence="3" id="KW-0255">Endonuclease</keyword>
<keyword evidence="6" id="KW-0229">DNA integration</keyword>
<evidence type="ECO:0000256" key="9">
    <source>
        <dbReference type="ARBA" id="ARBA00023172"/>
    </source>
</evidence>
<dbReference type="GO" id="GO:0004519">
    <property type="term" value="F:endonuclease activity"/>
    <property type="evidence" value="ECO:0007669"/>
    <property type="project" value="UniProtKB-KW"/>
</dbReference>
<keyword evidence="8" id="KW-0548">Nucleotidyltransferase</keyword>
<dbReference type="PANTHER" id="PTHR42648:SF11">
    <property type="entry name" value="TRANSPOSON TY4-P GAG-POL POLYPROTEIN"/>
    <property type="match status" value="1"/>
</dbReference>
<evidence type="ECO:0000256" key="10">
    <source>
        <dbReference type="SAM" id="MobiDB-lite"/>
    </source>
</evidence>
<protein>
    <submittedName>
        <fullName evidence="12">Unnamed protein product</fullName>
    </submittedName>
</protein>
<keyword evidence="4" id="KW-0378">Hydrolase</keyword>
<keyword evidence="5" id="KW-0460">Magnesium</keyword>
<dbReference type="SUPFAM" id="SSF53098">
    <property type="entry name" value="Ribonuclease H-like"/>
    <property type="match status" value="1"/>
</dbReference>
<evidence type="ECO:0000256" key="8">
    <source>
        <dbReference type="ARBA" id="ARBA00022932"/>
    </source>
</evidence>
<dbReference type="PANTHER" id="PTHR42648">
    <property type="entry name" value="TRANSPOSASE, PUTATIVE-RELATED"/>
    <property type="match status" value="1"/>
</dbReference>
<evidence type="ECO:0000256" key="4">
    <source>
        <dbReference type="ARBA" id="ARBA00022801"/>
    </source>
</evidence>
<dbReference type="GO" id="GO:0003676">
    <property type="term" value="F:nucleic acid binding"/>
    <property type="evidence" value="ECO:0007669"/>
    <property type="project" value="InterPro"/>
</dbReference>
<evidence type="ECO:0000256" key="1">
    <source>
        <dbReference type="ARBA" id="ARBA00022722"/>
    </source>
</evidence>
<dbReference type="Pfam" id="PF13976">
    <property type="entry name" value="gag_pre-integrs"/>
    <property type="match status" value="1"/>
</dbReference>
<evidence type="ECO:0000256" key="6">
    <source>
        <dbReference type="ARBA" id="ARBA00022908"/>
    </source>
</evidence>
<keyword evidence="8" id="KW-0808">Transferase</keyword>
<dbReference type="OrthoDB" id="98515at2759"/>
<keyword evidence="8" id="KW-0239">DNA-directed DNA polymerase</keyword>
<organism evidence="12 13">
    <name type="scientific">Phytophthora fragariaefolia</name>
    <dbReference type="NCBI Taxonomy" id="1490495"/>
    <lineage>
        <taxon>Eukaryota</taxon>
        <taxon>Sar</taxon>
        <taxon>Stramenopiles</taxon>
        <taxon>Oomycota</taxon>
        <taxon>Peronosporomycetes</taxon>
        <taxon>Peronosporales</taxon>
        <taxon>Peronosporaceae</taxon>
        <taxon>Phytophthora</taxon>
    </lineage>
</organism>
<keyword evidence="1" id="KW-0540">Nuclease</keyword>
<dbReference type="AlphaFoldDB" id="A0A9W7D2V2"/>
<dbReference type="InterPro" id="IPR036397">
    <property type="entry name" value="RNaseH_sf"/>
</dbReference>
<keyword evidence="9" id="KW-0233">DNA recombination</keyword>
<dbReference type="EMBL" id="BSXT01003909">
    <property type="protein sequence ID" value="GMF56115.1"/>
    <property type="molecule type" value="Genomic_DNA"/>
</dbReference>
<dbReference type="PROSITE" id="PS50994">
    <property type="entry name" value="INTEGRASE"/>
    <property type="match status" value="1"/>
</dbReference>
<dbReference type="InterPro" id="IPR012337">
    <property type="entry name" value="RNaseH-like_sf"/>
</dbReference>
<dbReference type="GO" id="GO:0003964">
    <property type="term" value="F:RNA-directed DNA polymerase activity"/>
    <property type="evidence" value="ECO:0007669"/>
    <property type="project" value="UniProtKB-KW"/>
</dbReference>
<comment type="caution">
    <text evidence="12">The sequence shown here is derived from an EMBL/GenBank/DDBJ whole genome shotgun (WGS) entry which is preliminary data.</text>
</comment>
<dbReference type="GO" id="GO:0015074">
    <property type="term" value="P:DNA integration"/>
    <property type="evidence" value="ECO:0007669"/>
    <property type="project" value="UniProtKB-KW"/>
</dbReference>
<dbReference type="InterPro" id="IPR001584">
    <property type="entry name" value="Integrase_cat-core"/>
</dbReference>
<keyword evidence="2" id="KW-0479">Metal-binding</keyword>
<accession>A0A9W7D2V2</accession>
<evidence type="ECO:0000256" key="3">
    <source>
        <dbReference type="ARBA" id="ARBA00022759"/>
    </source>
</evidence>
<name>A0A9W7D2V2_9STRA</name>
<feature type="domain" description="Integrase catalytic" evidence="11">
    <location>
        <begin position="106"/>
        <end position="275"/>
    </location>
</feature>
<evidence type="ECO:0000256" key="2">
    <source>
        <dbReference type="ARBA" id="ARBA00022723"/>
    </source>
</evidence>
<feature type="compositionally biased region" description="Low complexity" evidence="10">
    <location>
        <begin position="404"/>
        <end position="416"/>
    </location>
</feature>
<gene>
    <name evidence="12" type="ORF">Pfra01_002376200</name>
</gene>
<reference evidence="12" key="1">
    <citation type="submission" date="2023-04" db="EMBL/GenBank/DDBJ databases">
        <title>Phytophthora fragariaefolia NBRC 109709.</title>
        <authorList>
            <person name="Ichikawa N."/>
            <person name="Sato H."/>
            <person name="Tonouchi N."/>
        </authorList>
    </citation>
    <scope>NUCLEOTIDE SEQUENCE</scope>
    <source>
        <strain evidence="12">NBRC 109709</strain>
    </source>
</reference>